<keyword evidence="6" id="KW-0539">Nucleus</keyword>
<evidence type="ECO:0000256" key="3">
    <source>
        <dbReference type="ARBA" id="ARBA00006369"/>
    </source>
</evidence>
<sequence length="358" mass="41726">MSKKNRKTKLGRVLEKRKREDSEDEASESEKPLPPSRISDEPIPKKSKWINRQRVLVFAARGTTQRDRHLMNDLKRVMPHSKSENKISRREHLAVINELCKIKNCNKSLFFEGRKKQDLYLWISNISEGPSAKFLIESVFTMQELRLTGNCLKGSRPLLSFDENFQKEPHYALIKELFIQVFGVPNRHPKSQPFIDRVISFTVLDNRIWYRHYQILKEDGALAEIGPRFVFNPIKIFDGSFTGNTLWDNPHYVTPNMYRRRLSAVAGQKYVDRRNQKLAYKMSRPKTSYPSLPEDDIFEGDTLERAAKAVGDSLPPEISDMIEEPVKKKLTVKPHIISFRNRNRDGKNKKRKVSATDE</sequence>
<dbReference type="AlphaFoldDB" id="A0A224XIY1"/>
<dbReference type="Gene3D" id="3.40.50.10480">
    <property type="entry name" value="Probable brix-domain ribosomal biogenesis protein"/>
    <property type="match status" value="1"/>
</dbReference>
<dbReference type="GO" id="GO:0019843">
    <property type="term" value="F:rRNA binding"/>
    <property type="evidence" value="ECO:0007669"/>
    <property type="project" value="InterPro"/>
</dbReference>
<evidence type="ECO:0000256" key="2">
    <source>
        <dbReference type="ARBA" id="ARBA00004604"/>
    </source>
</evidence>
<accession>A0A224XIY1</accession>
<evidence type="ECO:0000256" key="7">
    <source>
        <dbReference type="ARBA" id="ARBA00080845"/>
    </source>
</evidence>
<dbReference type="EMBL" id="GFTR01005422">
    <property type="protein sequence ID" value="JAW11004.1"/>
    <property type="molecule type" value="Transcribed_RNA"/>
</dbReference>
<reference evidence="10" key="1">
    <citation type="journal article" date="2018" name="PLoS Negl. Trop. Dis.">
        <title>An insight into the salivary gland and fat body transcriptome of Panstrongylus lignarius (Hemiptera: Heteroptera), the main vector of Chagas disease in Peru.</title>
        <authorList>
            <person name="Nevoa J.C."/>
            <person name="Mendes M.T."/>
            <person name="da Silva M.V."/>
            <person name="Soares S.C."/>
            <person name="Oliveira C.J.F."/>
            <person name="Ribeiro J.M.C."/>
        </authorList>
    </citation>
    <scope>NUCLEOTIDE SEQUENCE</scope>
</reference>
<proteinExistence type="inferred from homology"/>
<evidence type="ECO:0000256" key="6">
    <source>
        <dbReference type="ARBA" id="ARBA00023242"/>
    </source>
</evidence>
<feature type="compositionally biased region" description="Basic residues" evidence="8">
    <location>
        <begin position="347"/>
        <end position="358"/>
    </location>
</feature>
<dbReference type="PROSITE" id="PS50833">
    <property type="entry name" value="BRIX"/>
    <property type="match status" value="1"/>
</dbReference>
<evidence type="ECO:0000259" key="9">
    <source>
        <dbReference type="PROSITE" id="PS50833"/>
    </source>
</evidence>
<name>A0A224XIY1_9HEMI</name>
<dbReference type="GO" id="GO:0006364">
    <property type="term" value="P:rRNA processing"/>
    <property type="evidence" value="ECO:0007669"/>
    <property type="project" value="InterPro"/>
</dbReference>
<dbReference type="SMART" id="SM00879">
    <property type="entry name" value="Brix"/>
    <property type="match status" value="1"/>
</dbReference>
<dbReference type="FunFam" id="3.40.50.10480:FF:000003">
    <property type="entry name" value="Ribosome biogenesis protein BRX1"/>
    <property type="match status" value="1"/>
</dbReference>
<organism evidence="10">
    <name type="scientific">Panstrongylus lignarius</name>
    <dbReference type="NCBI Taxonomy" id="156445"/>
    <lineage>
        <taxon>Eukaryota</taxon>
        <taxon>Metazoa</taxon>
        <taxon>Ecdysozoa</taxon>
        <taxon>Arthropoda</taxon>
        <taxon>Hexapoda</taxon>
        <taxon>Insecta</taxon>
        <taxon>Pterygota</taxon>
        <taxon>Neoptera</taxon>
        <taxon>Paraneoptera</taxon>
        <taxon>Hemiptera</taxon>
        <taxon>Heteroptera</taxon>
        <taxon>Panheteroptera</taxon>
        <taxon>Cimicomorpha</taxon>
        <taxon>Reduviidae</taxon>
        <taxon>Triatominae</taxon>
        <taxon>Panstrongylus</taxon>
    </lineage>
</organism>
<evidence type="ECO:0000256" key="5">
    <source>
        <dbReference type="ARBA" id="ARBA00022517"/>
    </source>
</evidence>
<dbReference type="SUPFAM" id="SSF52954">
    <property type="entry name" value="Class II aaRS ABD-related"/>
    <property type="match status" value="1"/>
</dbReference>
<comment type="function">
    <text evidence="1">Required for biogenesis of the 60S ribosomal subunit.</text>
</comment>
<dbReference type="PANTHER" id="PTHR13634:SF0">
    <property type="entry name" value="RIBOSOME BIOGENESIS PROTEIN BRX1 HOMOLOG"/>
    <property type="match status" value="1"/>
</dbReference>
<protein>
    <recommendedName>
        <fullName evidence="4">Ribosome biogenesis protein BRX1 homolog</fullName>
    </recommendedName>
    <alternativeName>
        <fullName evidence="7">Brix domain-containing protein 2 homolog</fullName>
    </alternativeName>
</protein>
<feature type="compositionally biased region" description="Basic and acidic residues" evidence="8">
    <location>
        <begin position="12"/>
        <end position="21"/>
    </location>
</feature>
<evidence type="ECO:0000256" key="1">
    <source>
        <dbReference type="ARBA" id="ARBA00003439"/>
    </source>
</evidence>
<comment type="similarity">
    <text evidence="3">Belongs to the BRX1 family.</text>
</comment>
<feature type="compositionally biased region" description="Basic residues" evidence="8">
    <location>
        <begin position="1"/>
        <end position="10"/>
    </location>
</feature>
<comment type="subcellular location">
    <subcellularLocation>
        <location evidence="2">Nucleus</location>
        <location evidence="2">Nucleolus</location>
    </subcellularLocation>
</comment>
<feature type="region of interest" description="Disordered" evidence="8">
    <location>
        <begin position="1"/>
        <end position="44"/>
    </location>
</feature>
<dbReference type="InterPro" id="IPR026532">
    <property type="entry name" value="BRX1"/>
</dbReference>
<dbReference type="GO" id="GO:0000027">
    <property type="term" value="P:ribosomal large subunit assembly"/>
    <property type="evidence" value="ECO:0007669"/>
    <property type="project" value="TreeGrafter"/>
</dbReference>
<evidence type="ECO:0000313" key="10">
    <source>
        <dbReference type="EMBL" id="JAW11004.1"/>
    </source>
</evidence>
<dbReference type="InterPro" id="IPR007109">
    <property type="entry name" value="Brix"/>
</dbReference>
<dbReference type="PANTHER" id="PTHR13634">
    <property type="entry name" value="RIBOSOME BIOGENESIS PROTEIN BRIX"/>
    <property type="match status" value="1"/>
</dbReference>
<feature type="domain" description="Brix" evidence="9">
    <location>
        <begin position="53"/>
        <end position="242"/>
    </location>
</feature>
<keyword evidence="5" id="KW-0690">Ribosome biogenesis</keyword>
<dbReference type="Pfam" id="PF04427">
    <property type="entry name" value="Brix"/>
    <property type="match status" value="1"/>
</dbReference>
<evidence type="ECO:0000256" key="4">
    <source>
        <dbReference type="ARBA" id="ARBA00020522"/>
    </source>
</evidence>
<evidence type="ECO:0000256" key="8">
    <source>
        <dbReference type="SAM" id="MobiDB-lite"/>
    </source>
</evidence>
<feature type="region of interest" description="Disordered" evidence="8">
    <location>
        <begin position="337"/>
        <end position="358"/>
    </location>
</feature>
<dbReference type="GO" id="GO:0005730">
    <property type="term" value="C:nucleolus"/>
    <property type="evidence" value="ECO:0007669"/>
    <property type="project" value="UniProtKB-SubCell"/>
</dbReference>